<feature type="binding site" evidence="19">
    <location>
        <begin position="63"/>
        <end position="66"/>
    </location>
    <ligand>
        <name>GTP</name>
        <dbReference type="ChEBI" id="CHEBI:37565"/>
    </ligand>
</feature>
<evidence type="ECO:0000256" key="19">
    <source>
        <dbReference type="PIRSR" id="PIRSR006135-2"/>
    </source>
</evidence>
<evidence type="ECO:0000256" key="6">
    <source>
        <dbReference type="ARBA" id="ARBA00005159"/>
    </source>
</evidence>
<dbReference type="GO" id="GO:0008820">
    <property type="term" value="F:cobinamide phosphate guanylyltransferase activity"/>
    <property type="evidence" value="ECO:0007669"/>
    <property type="project" value="UniProtKB-EC"/>
</dbReference>
<keyword evidence="11 20" id="KW-0808">Transferase</keyword>
<feature type="active site" description="GMP-histidine intermediate" evidence="18">
    <location>
        <position position="62"/>
    </location>
</feature>
<comment type="catalytic activity">
    <reaction evidence="2">
        <text>adenosylcob(III)inamide phosphate + GTP + H(+) = adenosylcob(III)inamide-GDP + diphosphate</text>
        <dbReference type="Rhea" id="RHEA:22712"/>
        <dbReference type="ChEBI" id="CHEBI:15378"/>
        <dbReference type="ChEBI" id="CHEBI:33019"/>
        <dbReference type="ChEBI" id="CHEBI:37565"/>
        <dbReference type="ChEBI" id="CHEBI:58502"/>
        <dbReference type="ChEBI" id="CHEBI:60487"/>
        <dbReference type="EC" id="2.7.7.62"/>
    </reaction>
</comment>
<keyword evidence="13 20" id="KW-0418">Kinase</keyword>
<organism evidence="20 21">
    <name type="scientific">Prochlorococcus marinus (strain MIT 9215)</name>
    <dbReference type="NCBI Taxonomy" id="93060"/>
    <lineage>
        <taxon>Bacteria</taxon>
        <taxon>Bacillati</taxon>
        <taxon>Cyanobacteriota</taxon>
        <taxon>Cyanophyceae</taxon>
        <taxon>Synechococcales</taxon>
        <taxon>Prochlorococcaceae</taxon>
        <taxon>Prochlorococcus</taxon>
    </lineage>
</organism>
<dbReference type="SUPFAM" id="SSF52540">
    <property type="entry name" value="P-loop containing nucleoside triphosphate hydrolases"/>
    <property type="match status" value="1"/>
</dbReference>
<protein>
    <recommendedName>
        <fullName evidence="16">Adenosylcobinamide kinase</fullName>
        <ecNumber evidence="8">2.7.1.156</ecNumber>
        <ecNumber evidence="9">2.7.7.62</ecNumber>
    </recommendedName>
    <alternativeName>
        <fullName evidence="17">Adenosylcobinamide-phosphate guanylyltransferase</fullName>
    </alternativeName>
</protein>
<evidence type="ECO:0000256" key="3">
    <source>
        <dbReference type="ARBA" id="ARBA00001522"/>
    </source>
</evidence>
<feature type="binding site" evidence="19">
    <location>
        <begin position="20"/>
        <end position="27"/>
    </location>
    <ligand>
        <name>GTP</name>
        <dbReference type="ChEBI" id="CHEBI:37565"/>
    </ligand>
</feature>
<evidence type="ECO:0000256" key="4">
    <source>
        <dbReference type="ARBA" id="ARBA00003889"/>
    </source>
</evidence>
<evidence type="ECO:0000256" key="15">
    <source>
        <dbReference type="ARBA" id="ARBA00023134"/>
    </source>
</evidence>
<comment type="catalytic activity">
    <reaction evidence="1">
        <text>adenosylcob(III)inamide + ATP = adenosylcob(III)inamide phosphate + ADP + H(+)</text>
        <dbReference type="Rhea" id="RHEA:15769"/>
        <dbReference type="ChEBI" id="CHEBI:2480"/>
        <dbReference type="ChEBI" id="CHEBI:15378"/>
        <dbReference type="ChEBI" id="CHEBI:30616"/>
        <dbReference type="ChEBI" id="CHEBI:58502"/>
        <dbReference type="ChEBI" id="CHEBI:456216"/>
        <dbReference type="EC" id="2.7.1.156"/>
    </reaction>
</comment>
<dbReference type="InterPro" id="IPR027417">
    <property type="entry name" value="P-loop_NTPase"/>
</dbReference>
<dbReference type="EC" id="2.7.7.62" evidence="9"/>
<dbReference type="UniPathway" id="UPA00148">
    <property type="reaction ID" value="UER00236"/>
</dbReference>
<keyword evidence="14" id="KW-0067">ATP-binding</keyword>
<evidence type="ECO:0000256" key="5">
    <source>
        <dbReference type="ARBA" id="ARBA00004692"/>
    </source>
</evidence>
<dbReference type="Pfam" id="PF02283">
    <property type="entry name" value="CobU"/>
    <property type="match status" value="1"/>
</dbReference>
<comment type="catalytic activity">
    <reaction evidence="3">
        <text>adenosylcob(III)inamide + GTP = adenosylcob(III)inamide phosphate + GDP + H(+)</text>
        <dbReference type="Rhea" id="RHEA:15765"/>
        <dbReference type="ChEBI" id="CHEBI:2480"/>
        <dbReference type="ChEBI" id="CHEBI:15378"/>
        <dbReference type="ChEBI" id="CHEBI:37565"/>
        <dbReference type="ChEBI" id="CHEBI:58189"/>
        <dbReference type="ChEBI" id="CHEBI:58502"/>
        <dbReference type="EC" id="2.7.1.156"/>
    </reaction>
</comment>
<evidence type="ECO:0000256" key="2">
    <source>
        <dbReference type="ARBA" id="ARBA00000711"/>
    </source>
</evidence>
<evidence type="ECO:0000256" key="17">
    <source>
        <dbReference type="ARBA" id="ARBA00030571"/>
    </source>
</evidence>
<evidence type="ECO:0000256" key="1">
    <source>
        <dbReference type="ARBA" id="ARBA00000312"/>
    </source>
</evidence>
<evidence type="ECO:0000256" key="13">
    <source>
        <dbReference type="ARBA" id="ARBA00022777"/>
    </source>
</evidence>
<dbReference type="GO" id="GO:0005524">
    <property type="term" value="F:ATP binding"/>
    <property type="evidence" value="ECO:0007669"/>
    <property type="project" value="UniProtKB-KW"/>
</dbReference>
<keyword evidence="12 19" id="KW-0547">Nucleotide-binding</keyword>
<keyword evidence="15 19" id="KW-0342">GTP-binding</keyword>
<dbReference type="GO" id="GO:0009236">
    <property type="term" value="P:cobalamin biosynthetic process"/>
    <property type="evidence" value="ECO:0007669"/>
    <property type="project" value="UniProtKB-UniPathway"/>
</dbReference>
<dbReference type="OrthoDB" id="9799422at2"/>
<evidence type="ECO:0000256" key="16">
    <source>
        <dbReference type="ARBA" id="ARBA00029570"/>
    </source>
</evidence>
<accession>A8G4W4</accession>
<evidence type="ECO:0000256" key="8">
    <source>
        <dbReference type="ARBA" id="ARBA00012016"/>
    </source>
</evidence>
<dbReference type="STRING" id="93060.P9215_10301"/>
<feature type="binding site" evidence="19">
    <location>
        <begin position="44"/>
        <end position="46"/>
    </location>
    <ligand>
        <name>GTP</name>
        <dbReference type="ChEBI" id="CHEBI:37565"/>
    </ligand>
</feature>
<feature type="binding site" evidence="19">
    <location>
        <position position="92"/>
    </location>
    <ligand>
        <name>GTP</name>
        <dbReference type="ChEBI" id="CHEBI:37565"/>
    </ligand>
</feature>
<comment type="function">
    <text evidence="4">Catalyzes ATP-dependent phosphorylation of adenosylcobinamide and addition of GMP to adenosylcobinamide phosphate.</text>
</comment>
<gene>
    <name evidence="20" type="primary">cobU</name>
    <name evidence="20" type="ordered locus">P9215_10301</name>
</gene>
<evidence type="ECO:0000256" key="12">
    <source>
        <dbReference type="ARBA" id="ARBA00022741"/>
    </source>
</evidence>
<evidence type="ECO:0000256" key="10">
    <source>
        <dbReference type="ARBA" id="ARBA00022573"/>
    </source>
</evidence>
<reference evidence="20 21" key="1">
    <citation type="journal article" date="2007" name="PLoS Genet.">
        <title>Patterns and implications of gene gain and loss in the evolution of Prochlorococcus.</title>
        <authorList>
            <person name="Kettler G.C."/>
            <person name="Martiny A.C."/>
            <person name="Huang K."/>
            <person name="Zucker J."/>
            <person name="Coleman M.L."/>
            <person name="Rodrigue S."/>
            <person name="Chen F."/>
            <person name="Lapidus A."/>
            <person name="Ferriera S."/>
            <person name="Johnson J."/>
            <person name="Steglich C."/>
            <person name="Church G.M."/>
            <person name="Richardson P."/>
            <person name="Chisholm S.W."/>
        </authorList>
    </citation>
    <scope>NUCLEOTIDE SEQUENCE [LARGE SCALE GENOMIC DNA]</scope>
    <source>
        <strain evidence="20 21">MIT 9215</strain>
    </source>
</reference>
<dbReference type="GO" id="GO:0043752">
    <property type="term" value="F:adenosylcobinamide kinase activity"/>
    <property type="evidence" value="ECO:0007669"/>
    <property type="project" value="UniProtKB-EC"/>
</dbReference>
<dbReference type="EMBL" id="CP000825">
    <property type="protein sequence ID" value="ABV50645.1"/>
    <property type="molecule type" value="Genomic_DNA"/>
</dbReference>
<keyword evidence="20" id="KW-0548">Nucleotidyltransferase</keyword>
<dbReference type="eggNOG" id="COG2087">
    <property type="taxonomic scope" value="Bacteria"/>
</dbReference>
<dbReference type="InterPro" id="IPR003203">
    <property type="entry name" value="CobU/CobP"/>
</dbReference>
<feature type="binding site" evidence="19">
    <location>
        <position position="74"/>
    </location>
    <ligand>
        <name>GTP</name>
        <dbReference type="ChEBI" id="CHEBI:37565"/>
    </ligand>
</feature>
<evidence type="ECO:0000256" key="14">
    <source>
        <dbReference type="ARBA" id="ARBA00022840"/>
    </source>
</evidence>
<keyword evidence="10" id="KW-0169">Cobalamin biosynthesis</keyword>
<dbReference type="EC" id="2.7.1.156" evidence="8"/>
<evidence type="ECO:0000313" key="20">
    <source>
        <dbReference type="EMBL" id="ABV50645.1"/>
    </source>
</evidence>
<dbReference type="Gene3D" id="3.40.50.300">
    <property type="entry name" value="P-loop containing nucleotide triphosphate hydrolases"/>
    <property type="match status" value="1"/>
</dbReference>
<comment type="similarity">
    <text evidence="7">Belongs to the CobU/CobP family.</text>
</comment>
<dbReference type="KEGG" id="pmh:P9215_10301"/>
<comment type="pathway">
    <text evidence="6">Cofactor biosynthesis; adenosylcobalamin biosynthesis; adenosylcobalamin from cob(II)yrinate a,c-diamide: step 5/7.</text>
</comment>
<dbReference type="GO" id="GO:0005525">
    <property type="term" value="F:GTP binding"/>
    <property type="evidence" value="ECO:0007669"/>
    <property type="project" value="UniProtKB-KW"/>
</dbReference>
<sequence>MIANDLSIREDSSHIVFITGGTKSGKSEFAEYLAKKLKKLSYVALSENNLDDKEWQDKINLHRKRRPKDWELIETTDLLNTLGKEEGPLLIDSIGGFVMKSIGKEQNEWSTNMNSLLSLLLKRKSITIIVGEQVGWSLVSEYKIGNTYIERIGELQKRITKISKDNWLAINGRAIKMDEISIEIPT</sequence>
<name>A8G4W4_PROM2</name>
<evidence type="ECO:0000313" key="21">
    <source>
        <dbReference type="Proteomes" id="UP000002014"/>
    </source>
</evidence>
<evidence type="ECO:0000256" key="9">
    <source>
        <dbReference type="ARBA" id="ARBA00012523"/>
    </source>
</evidence>
<dbReference type="AlphaFoldDB" id="A8G4W4"/>
<dbReference type="PANTHER" id="PTHR34848:SF1">
    <property type="entry name" value="BIFUNCTIONAL ADENOSYLCOBALAMIN BIOSYNTHESIS PROTEIN COBU"/>
    <property type="match status" value="1"/>
</dbReference>
<dbReference type="HOGENOM" id="CLU_094161_0_1_3"/>
<comment type="pathway">
    <text evidence="5">Cofactor biosynthesis; adenosylcobalamin biosynthesis; adenosylcobalamin from cob(II)yrinate a,c-diamide: step 6/7.</text>
</comment>
<evidence type="ECO:0000256" key="7">
    <source>
        <dbReference type="ARBA" id="ARBA00007490"/>
    </source>
</evidence>
<dbReference type="RefSeq" id="WP_012007731.1">
    <property type="nucleotide sequence ID" value="NC_009840.1"/>
</dbReference>
<dbReference type="PANTHER" id="PTHR34848">
    <property type="match status" value="1"/>
</dbReference>
<evidence type="ECO:0000256" key="11">
    <source>
        <dbReference type="ARBA" id="ARBA00022679"/>
    </source>
</evidence>
<evidence type="ECO:0000256" key="18">
    <source>
        <dbReference type="PIRSR" id="PIRSR006135-1"/>
    </source>
</evidence>
<dbReference type="PIRSF" id="PIRSF006135">
    <property type="entry name" value="CobU"/>
    <property type="match status" value="1"/>
</dbReference>
<proteinExistence type="inferred from homology"/>
<dbReference type="Proteomes" id="UP000002014">
    <property type="component" value="Chromosome"/>
</dbReference>